<organism evidence="2 3">
    <name type="scientific">Cryptococcus depauperatus CBS 7841</name>
    <dbReference type="NCBI Taxonomy" id="1295531"/>
    <lineage>
        <taxon>Eukaryota</taxon>
        <taxon>Fungi</taxon>
        <taxon>Dikarya</taxon>
        <taxon>Basidiomycota</taxon>
        <taxon>Agaricomycotina</taxon>
        <taxon>Tremellomycetes</taxon>
        <taxon>Tremellales</taxon>
        <taxon>Cryptococcaceae</taxon>
        <taxon>Cryptococcus</taxon>
    </lineage>
</organism>
<feature type="compositionally biased region" description="Basic residues" evidence="1">
    <location>
        <begin position="39"/>
        <end position="51"/>
    </location>
</feature>
<feature type="compositionally biased region" description="Low complexity" evidence="1">
    <location>
        <begin position="1"/>
        <end position="34"/>
    </location>
</feature>
<feature type="compositionally biased region" description="Polar residues" evidence="1">
    <location>
        <begin position="125"/>
        <end position="137"/>
    </location>
</feature>
<dbReference type="AlphaFoldDB" id="A0AAJ8JW43"/>
<feature type="compositionally biased region" description="Basic and acidic residues" evidence="1">
    <location>
        <begin position="71"/>
        <end position="84"/>
    </location>
</feature>
<dbReference type="GeneID" id="91088906"/>
<gene>
    <name evidence="2" type="ORF">L203_104696</name>
</gene>
<proteinExistence type="predicted"/>
<protein>
    <submittedName>
        <fullName evidence="2">Uncharacterized protein</fullName>
    </submittedName>
</protein>
<evidence type="ECO:0000313" key="3">
    <source>
        <dbReference type="Proteomes" id="UP000094043"/>
    </source>
</evidence>
<dbReference type="KEGG" id="cdep:91088906"/>
<sequence>MVVANSPTTSSASTQSPVPLSPTPASVASAVPPLQKSFSLKRHQKSRRAKRARSDGESYAFEDNSLTRLSWKKEMDSDCPRGEGIDDGQGSSPLLEAGWPVTVPSLRPVVRARPSKIKTGRRIEFSTTSTPELSSVASADPEPVAKRQRQRSCSASSASSFKGLLVTEKKTPPPSPQSMIEPEFTTPRKKRGSLYVPSPLATASIISPSLSASNIQDAPLSPVPVLAATEVTVEIEMLNTAATQVKGRQKVWSDVEDLEAELGNVLRLGFGRGLGRGISGRGEEFHGPGLLIYDFTSSVRPTLYHQCHAF</sequence>
<accession>A0AAJ8JW43</accession>
<reference evidence="2" key="2">
    <citation type="journal article" date="2022" name="Elife">
        <title>Obligate sexual reproduction of a homothallic fungus closely related to the Cryptococcus pathogenic species complex.</title>
        <authorList>
            <person name="Passer A.R."/>
            <person name="Clancey S.A."/>
            <person name="Shea T."/>
            <person name="David-Palma M."/>
            <person name="Averette A.F."/>
            <person name="Boekhout T."/>
            <person name="Porcel B.M."/>
            <person name="Nowrousian M."/>
            <person name="Cuomo C.A."/>
            <person name="Sun S."/>
            <person name="Heitman J."/>
            <person name="Coelho M.A."/>
        </authorList>
    </citation>
    <scope>NUCLEOTIDE SEQUENCE</scope>
    <source>
        <strain evidence="2">CBS 7841</strain>
    </source>
</reference>
<feature type="region of interest" description="Disordered" evidence="1">
    <location>
        <begin position="121"/>
        <end position="183"/>
    </location>
</feature>
<dbReference type="RefSeq" id="XP_066070172.1">
    <property type="nucleotide sequence ID" value="XM_066214075.1"/>
</dbReference>
<dbReference type="EMBL" id="CP143788">
    <property type="protein sequence ID" value="WVN89472.1"/>
    <property type="molecule type" value="Genomic_DNA"/>
</dbReference>
<dbReference type="Proteomes" id="UP000094043">
    <property type="component" value="Chromosome 5"/>
</dbReference>
<evidence type="ECO:0000256" key="1">
    <source>
        <dbReference type="SAM" id="MobiDB-lite"/>
    </source>
</evidence>
<name>A0AAJ8JW43_9TREE</name>
<keyword evidence="3" id="KW-1185">Reference proteome</keyword>
<evidence type="ECO:0000313" key="2">
    <source>
        <dbReference type="EMBL" id="WVN89472.1"/>
    </source>
</evidence>
<reference evidence="2" key="1">
    <citation type="submission" date="2016-06" db="EMBL/GenBank/DDBJ databases">
        <authorList>
            <person name="Cuomo C."/>
            <person name="Litvintseva A."/>
            <person name="Heitman J."/>
            <person name="Chen Y."/>
            <person name="Sun S."/>
            <person name="Springer D."/>
            <person name="Dromer F."/>
            <person name="Young S."/>
            <person name="Zeng Q."/>
            <person name="Chapman S."/>
            <person name="Gujja S."/>
            <person name="Saif S."/>
            <person name="Birren B."/>
        </authorList>
    </citation>
    <scope>NUCLEOTIDE SEQUENCE</scope>
    <source>
        <strain evidence="2">CBS 7841</strain>
    </source>
</reference>
<reference evidence="2" key="3">
    <citation type="submission" date="2024-01" db="EMBL/GenBank/DDBJ databases">
        <authorList>
            <person name="Coelho M.A."/>
            <person name="David-Palma M."/>
            <person name="Shea T."/>
            <person name="Sun S."/>
            <person name="Cuomo C.A."/>
            <person name="Heitman J."/>
        </authorList>
    </citation>
    <scope>NUCLEOTIDE SEQUENCE</scope>
    <source>
        <strain evidence="2">CBS 7841</strain>
    </source>
</reference>
<feature type="region of interest" description="Disordered" evidence="1">
    <location>
        <begin position="1"/>
        <end position="99"/>
    </location>
</feature>
<feature type="compositionally biased region" description="Low complexity" evidence="1">
    <location>
        <begin position="151"/>
        <end position="160"/>
    </location>
</feature>